<dbReference type="RefSeq" id="WP_114694662.1">
    <property type="nucleotide sequence ID" value="NZ_QQOH01000001.1"/>
</dbReference>
<evidence type="ECO:0000313" key="1">
    <source>
        <dbReference type="EMBL" id="RDE25066.1"/>
    </source>
</evidence>
<dbReference type="SUPFAM" id="SSF52980">
    <property type="entry name" value="Restriction endonuclease-like"/>
    <property type="match status" value="1"/>
</dbReference>
<dbReference type="PANTHER" id="PTHR38784">
    <property type="entry name" value="SUCROSE PHOSPHORYLASE"/>
    <property type="match status" value="1"/>
</dbReference>
<accession>A0A369WX00</accession>
<reference evidence="1 2" key="1">
    <citation type="submission" date="2018-07" db="EMBL/GenBank/DDBJ databases">
        <title>Motiliproteus coralliicola sp. nov., a bacterium isolated from Coral.</title>
        <authorList>
            <person name="Wang G."/>
        </authorList>
    </citation>
    <scope>NUCLEOTIDE SEQUENCE [LARGE SCALE GENOMIC DNA]</scope>
    <source>
        <strain evidence="1 2">C34</strain>
    </source>
</reference>
<dbReference type="InterPro" id="IPR011335">
    <property type="entry name" value="Restrct_endonuc-II-like"/>
</dbReference>
<dbReference type="SMART" id="SM01322">
    <property type="entry name" value="YaeQ"/>
    <property type="match status" value="1"/>
</dbReference>
<dbReference type="PIRSF" id="PIRSF011484">
    <property type="entry name" value="YaeQ"/>
    <property type="match status" value="1"/>
</dbReference>
<dbReference type="Pfam" id="PF07152">
    <property type="entry name" value="YaeQ"/>
    <property type="match status" value="1"/>
</dbReference>
<dbReference type="InterPro" id="IPR009822">
    <property type="entry name" value="YaeQ"/>
</dbReference>
<sequence>MARGSRIFKLKLYLSDMDRHCYEQLDLTLAQHPSESEQRLLTRLLAFGLEYEPGLAFGGGVSSTDEAPIWLRNDFDEVQHWIEIGQPDLERLAKLHKRHPRLSLYAYGANAHRWWHQHQASLSALPKLRFYQLDNTVIETLSEGLRSGAEVQLNRQDDLLYLSVADKQAEMPLTRLLPEA</sequence>
<comment type="caution">
    <text evidence="1">The sequence shown here is derived from an EMBL/GenBank/DDBJ whole genome shotgun (WGS) entry which is preliminary data.</text>
</comment>
<organism evidence="1 2">
    <name type="scientific">Motiliproteus coralliicola</name>
    <dbReference type="NCBI Taxonomy" id="2283196"/>
    <lineage>
        <taxon>Bacteria</taxon>
        <taxon>Pseudomonadati</taxon>
        <taxon>Pseudomonadota</taxon>
        <taxon>Gammaproteobacteria</taxon>
        <taxon>Oceanospirillales</taxon>
        <taxon>Oceanospirillaceae</taxon>
        <taxon>Motiliproteus</taxon>
    </lineage>
</organism>
<dbReference type="Gene3D" id="3.10.640.10">
    <property type="entry name" value="Restriction endonuclease-like alpha-beta roll domain"/>
    <property type="match status" value="1"/>
</dbReference>
<name>A0A369WX00_9GAMM</name>
<protein>
    <recommendedName>
        <fullName evidence="3">YaeQ family protein</fullName>
    </recommendedName>
</protein>
<dbReference type="Proteomes" id="UP000253769">
    <property type="component" value="Unassembled WGS sequence"/>
</dbReference>
<keyword evidence="2" id="KW-1185">Reference proteome</keyword>
<evidence type="ECO:0000313" key="2">
    <source>
        <dbReference type="Proteomes" id="UP000253769"/>
    </source>
</evidence>
<dbReference type="PANTHER" id="PTHR38784:SF1">
    <property type="entry name" value="SUCROSE PHOSPHORYLASE"/>
    <property type="match status" value="1"/>
</dbReference>
<gene>
    <name evidence="1" type="ORF">DV711_05760</name>
</gene>
<evidence type="ECO:0008006" key="3">
    <source>
        <dbReference type="Google" id="ProtNLM"/>
    </source>
</evidence>
<dbReference type="InterPro" id="IPR038590">
    <property type="entry name" value="YaeQ_sf"/>
</dbReference>
<dbReference type="AlphaFoldDB" id="A0A369WX00"/>
<dbReference type="EMBL" id="QQOH01000001">
    <property type="protein sequence ID" value="RDE25066.1"/>
    <property type="molecule type" value="Genomic_DNA"/>
</dbReference>
<proteinExistence type="predicted"/>
<dbReference type="OrthoDB" id="5293309at2"/>